<feature type="compositionally biased region" description="Low complexity" evidence="1">
    <location>
        <begin position="331"/>
        <end position="343"/>
    </location>
</feature>
<dbReference type="OrthoDB" id="2448523at2759"/>
<sequence length="495" mass="53013">MDGTFGVCLQKILLFLMLVIDENYHGVPVALFCPLSVICPAGKLPDFLGLRYRHSRALFIKMEGCVGGEGCVSYISVAIHLQLCMTDTDLKEINALKSVWPGIIALLCMFHVSQSWKNQLIKELGRGGPPEVNQEHPPTEADIVQMPKKLRAELKLLKTSALIFGTAPTPTVLRVVEGGINFMHYLSTHWLCIDMLSMWSAESQERGSQAASLPCRLLPNTNNHTEGFNSSFKTQRSSSMADASALMSPSPAPDLAPARGVIVFLADPIQDAAAQRLVELSHSRFAIQSWDLESSNLVVSVPSATDASKQYQCVILPLTEVDCNCPSPPLAAAEASENGENSSDPSIPIHKPCEPEVGPEATGLDLDDPEGLAGAVVEGADWLKPGLGRWGAAEPGPVEHDGTTVVEKGSADLAAEVTRLGEGVVGTVNAAGEASESAKRELPLAYRLIRDNIPFLGSVGISDACPMAKLIAYGVALEKDSVQGQREEDEGEGRR</sequence>
<gene>
    <name evidence="3" type="ORF">BDK51DRAFT_37579</name>
</gene>
<dbReference type="Proteomes" id="UP000269721">
    <property type="component" value="Unassembled WGS sequence"/>
</dbReference>
<name>A0A4P9WAQ1_9FUNG</name>
<accession>A0A4P9WAQ1</accession>
<evidence type="ECO:0000313" key="4">
    <source>
        <dbReference type="Proteomes" id="UP000269721"/>
    </source>
</evidence>
<evidence type="ECO:0000256" key="2">
    <source>
        <dbReference type="SAM" id="SignalP"/>
    </source>
</evidence>
<evidence type="ECO:0000256" key="1">
    <source>
        <dbReference type="SAM" id="MobiDB-lite"/>
    </source>
</evidence>
<reference evidence="4" key="1">
    <citation type="journal article" date="2018" name="Nat. Microbiol.">
        <title>Leveraging single-cell genomics to expand the fungal tree of life.</title>
        <authorList>
            <person name="Ahrendt S.R."/>
            <person name="Quandt C.A."/>
            <person name="Ciobanu D."/>
            <person name="Clum A."/>
            <person name="Salamov A."/>
            <person name="Andreopoulos B."/>
            <person name="Cheng J.F."/>
            <person name="Woyke T."/>
            <person name="Pelin A."/>
            <person name="Henrissat B."/>
            <person name="Reynolds N.K."/>
            <person name="Benny G.L."/>
            <person name="Smith M.E."/>
            <person name="James T.Y."/>
            <person name="Grigoriev I.V."/>
        </authorList>
    </citation>
    <scope>NUCLEOTIDE SEQUENCE [LARGE SCALE GENOMIC DNA]</scope>
</reference>
<feature type="region of interest" description="Disordered" evidence="1">
    <location>
        <begin position="331"/>
        <end position="364"/>
    </location>
</feature>
<keyword evidence="2" id="KW-0732">Signal</keyword>
<dbReference type="EMBL" id="KZ997046">
    <property type="protein sequence ID" value="RKO87950.1"/>
    <property type="molecule type" value="Genomic_DNA"/>
</dbReference>
<feature type="signal peptide" evidence="2">
    <location>
        <begin position="1"/>
        <end position="26"/>
    </location>
</feature>
<proteinExistence type="predicted"/>
<keyword evidence="4" id="KW-1185">Reference proteome</keyword>
<protein>
    <recommendedName>
        <fullName evidence="5">MULE transposase domain-containing protein</fullName>
    </recommendedName>
</protein>
<feature type="chain" id="PRO_5020517410" description="MULE transposase domain-containing protein" evidence="2">
    <location>
        <begin position="27"/>
        <end position="495"/>
    </location>
</feature>
<organism evidence="3 4">
    <name type="scientific">Blyttiomyces helicus</name>
    <dbReference type="NCBI Taxonomy" id="388810"/>
    <lineage>
        <taxon>Eukaryota</taxon>
        <taxon>Fungi</taxon>
        <taxon>Fungi incertae sedis</taxon>
        <taxon>Chytridiomycota</taxon>
        <taxon>Chytridiomycota incertae sedis</taxon>
        <taxon>Chytridiomycetes</taxon>
        <taxon>Chytridiomycetes incertae sedis</taxon>
        <taxon>Blyttiomyces</taxon>
    </lineage>
</organism>
<evidence type="ECO:0000313" key="3">
    <source>
        <dbReference type="EMBL" id="RKO87950.1"/>
    </source>
</evidence>
<dbReference type="AlphaFoldDB" id="A0A4P9WAQ1"/>
<evidence type="ECO:0008006" key="5">
    <source>
        <dbReference type="Google" id="ProtNLM"/>
    </source>
</evidence>